<evidence type="ECO:0000313" key="1">
    <source>
        <dbReference type="EMBL" id="KAE9289287.1"/>
    </source>
</evidence>
<gene>
    <name evidence="1" type="ORF">PF008_g25918</name>
</gene>
<dbReference type="Proteomes" id="UP000486351">
    <property type="component" value="Unassembled WGS sequence"/>
</dbReference>
<comment type="caution">
    <text evidence="1">The sequence shown here is derived from an EMBL/GenBank/DDBJ whole genome shotgun (WGS) entry which is preliminary data.</text>
</comment>
<organism evidence="1 2">
    <name type="scientific">Phytophthora fragariae</name>
    <dbReference type="NCBI Taxonomy" id="53985"/>
    <lineage>
        <taxon>Eukaryota</taxon>
        <taxon>Sar</taxon>
        <taxon>Stramenopiles</taxon>
        <taxon>Oomycota</taxon>
        <taxon>Peronosporomycetes</taxon>
        <taxon>Peronosporales</taxon>
        <taxon>Peronosporaceae</taxon>
        <taxon>Phytophthora</taxon>
    </lineage>
</organism>
<accession>A0A6G0QII7</accession>
<protein>
    <submittedName>
        <fullName evidence="1">Uncharacterized protein</fullName>
    </submittedName>
</protein>
<dbReference type="Gene3D" id="3.40.50.720">
    <property type="entry name" value="NAD(P)-binding Rossmann-like Domain"/>
    <property type="match status" value="1"/>
</dbReference>
<dbReference type="SUPFAM" id="SSF51735">
    <property type="entry name" value="NAD(P)-binding Rossmann-fold domains"/>
    <property type="match status" value="1"/>
</dbReference>
<dbReference type="InterPro" id="IPR036291">
    <property type="entry name" value="NAD(P)-bd_dom_sf"/>
</dbReference>
<reference evidence="1 2" key="1">
    <citation type="submission" date="2018-09" db="EMBL/GenBank/DDBJ databases">
        <title>Genomic investigation of the strawberry pathogen Phytophthora fragariae indicates pathogenicity is determined by transcriptional variation in three key races.</title>
        <authorList>
            <person name="Adams T.M."/>
            <person name="Armitage A.D."/>
            <person name="Sobczyk M.K."/>
            <person name="Bates H.J."/>
            <person name="Dunwell J.M."/>
            <person name="Nellist C.F."/>
            <person name="Harrison R.J."/>
        </authorList>
    </citation>
    <scope>NUCLEOTIDE SEQUENCE [LARGE SCALE GENOMIC DNA]</scope>
    <source>
        <strain evidence="1 2">NOV-77</strain>
    </source>
</reference>
<proteinExistence type="predicted"/>
<sequence length="124" mass="13945">MLSDPLGPCLPHSPRLSHSLRCRFDHWKQPWHFIKHFVDRAPGARCGEDQSGGYNLYHTSCEESISAAVEQLKGQLIDVLIHDAGIGGREGIDKMSKSEMMKQFTVNAVDPFLMTRVFLPVVPQ</sequence>
<name>A0A6G0QII7_9STRA</name>
<evidence type="ECO:0000313" key="2">
    <source>
        <dbReference type="Proteomes" id="UP000486351"/>
    </source>
</evidence>
<dbReference type="EMBL" id="QXFY01003042">
    <property type="protein sequence ID" value="KAE9289287.1"/>
    <property type="molecule type" value="Genomic_DNA"/>
</dbReference>
<dbReference type="AlphaFoldDB" id="A0A6G0QII7"/>